<dbReference type="PANTHER" id="PTHR33990">
    <property type="entry name" value="PROTEIN YJDN-RELATED"/>
    <property type="match status" value="1"/>
</dbReference>
<feature type="domain" description="PhnB-like" evidence="1">
    <location>
        <begin position="17"/>
        <end position="142"/>
    </location>
</feature>
<dbReference type="Proteomes" id="UP000625976">
    <property type="component" value="Unassembled WGS sequence"/>
</dbReference>
<evidence type="ECO:0000313" key="2">
    <source>
        <dbReference type="EMBL" id="GGG52451.1"/>
    </source>
</evidence>
<dbReference type="SUPFAM" id="SSF54593">
    <property type="entry name" value="Glyoxalase/Bleomycin resistance protein/Dihydroxybiphenyl dioxygenase"/>
    <property type="match status" value="1"/>
</dbReference>
<sequence length="146" mass="17162">MQYIKKWYNKKHNKMQIQAYLAFNGNCQEALNFYAELFKAKIQNRQSYEDKKIDVPSSYRQKLQHAELVGKGVHLMAYDASPDTPINHGNQIHMSVEINDKNEAEQLFNSLSEGGKVHHNFREREWGYFGRCTDKYGINWMVNSNI</sequence>
<name>A0A917GNB2_9FLAO</name>
<dbReference type="PANTHER" id="PTHR33990:SF1">
    <property type="entry name" value="PROTEIN YJDN"/>
    <property type="match status" value="1"/>
</dbReference>
<evidence type="ECO:0000313" key="3">
    <source>
        <dbReference type="Proteomes" id="UP000625976"/>
    </source>
</evidence>
<dbReference type="EMBL" id="BMFQ01000003">
    <property type="protein sequence ID" value="GGG52451.1"/>
    <property type="molecule type" value="Genomic_DNA"/>
</dbReference>
<keyword evidence="3" id="KW-1185">Reference proteome</keyword>
<evidence type="ECO:0000259" key="1">
    <source>
        <dbReference type="Pfam" id="PF06983"/>
    </source>
</evidence>
<dbReference type="InterPro" id="IPR029068">
    <property type="entry name" value="Glyas_Bleomycin-R_OHBP_Dase"/>
</dbReference>
<dbReference type="Gene3D" id="3.10.180.10">
    <property type="entry name" value="2,3-Dihydroxybiphenyl 1,2-Dioxygenase, domain 1"/>
    <property type="match status" value="1"/>
</dbReference>
<accession>A0A917GNB2</accession>
<dbReference type="AlphaFoldDB" id="A0A917GNB2"/>
<organism evidence="2 3">
    <name type="scientific">Bizionia arctica</name>
    <dbReference type="NCBI Taxonomy" id="1495645"/>
    <lineage>
        <taxon>Bacteria</taxon>
        <taxon>Pseudomonadati</taxon>
        <taxon>Bacteroidota</taxon>
        <taxon>Flavobacteriia</taxon>
        <taxon>Flavobacteriales</taxon>
        <taxon>Flavobacteriaceae</taxon>
        <taxon>Bizionia</taxon>
    </lineage>
</organism>
<dbReference type="InterPro" id="IPR028973">
    <property type="entry name" value="PhnB-like"/>
</dbReference>
<dbReference type="CDD" id="cd06588">
    <property type="entry name" value="PhnB_like"/>
    <property type="match status" value="1"/>
</dbReference>
<proteinExistence type="predicted"/>
<protein>
    <submittedName>
        <fullName evidence="2">VOC family protein</fullName>
    </submittedName>
</protein>
<comment type="caution">
    <text evidence="2">The sequence shown here is derived from an EMBL/GenBank/DDBJ whole genome shotgun (WGS) entry which is preliminary data.</text>
</comment>
<gene>
    <name evidence="2" type="ORF">GCM10010976_24480</name>
</gene>
<reference evidence="2" key="2">
    <citation type="submission" date="2020-09" db="EMBL/GenBank/DDBJ databases">
        <authorList>
            <person name="Sun Q."/>
            <person name="Zhou Y."/>
        </authorList>
    </citation>
    <scope>NUCLEOTIDE SEQUENCE</scope>
    <source>
        <strain evidence="2">CGMCC 1.12751</strain>
    </source>
</reference>
<reference evidence="2" key="1">
    <citation type="journal article" date="2014" name="Int. J. Syst. Evol. Microbiol.">
        <title>Complete genome sequence of Corynebacterium casei LMG S-19264T (=DSM 44701T), isolated from a smear-ripened cheese.</title>
        <authorList>
            <consortium name="US DOE Joint Genome Institute (JGI-PGF)"/>
            <person name="Walter F."/>
            <person name="Albersmeier A."/>
            <person name="Kalinowski J."/>
            <person name="Ruckert C."/>
        </authorList>
    </citation>
    <scope>NUCLEOTIDE SEQUENCE</scope>
    <source>
        <strain evidence="2">CGMCC 1.12751</strain>
    </source>
</reference>
<dbReference type="Pfam" id="PF06983">
    <property type="entry name" value="3-dmu-9_3-mt"/>
    <property type="match status" value="1"/>
</dbReference>